<name>A0A0G0Q202_9BACT</name>
<evidence type="ECO:0000256" key="2">
    <source>
        <dbReference type="ARBA" id="ARBA00022763"/>
    </source>
</evidence>
<dbReference type="SMART" id="SM00493">
    <property type="entry name" value="TOPRIM"/>
    <property type="match status" value="1"/>
</dbReference>
<dbReference type="GO" id="GO:0008270">
    <property type="term" value="F:zinc ion binding"/>
    <property type="evidence" value="ECO:0007669"/>
    <property type="project" value="UniProtKB-KW"/>
</dbReference>
<dbReference type="PANTHER" id="PTHR30446:SF0">
    <property type="entry name" value="RECOMBINATION PROTEIN RECR"/>
    <property type="match status" value="1"/>
</dbReference>
<feature type="domain" description="Toprim" evidence="8">
    <location>
        <begin position="81"/>
        <end position="177"/>
    </location>
</feature>
<dbReference type="Gene3D" id="6.10.250.240">
    <property type="match status" value="1"/>
</dbReference>
<evidence type="ECO:0000313" key="10">
    <source>
        <dbReference type="Proteomes" id="UP000033935"/>
    </source>
</evidence>
<dbReference type="PANTHER" id="PTHR30446">
    <property type="entry name" value="RECOMBINATION PROTEIN RECR"/>
    <property type="match status" value="1"/>
</dbReference>
<dbReference type="EMBL" id="LBWG01000007">
    <property type="protein sequence ID" value="KKR04465.1"/>
    <property type="molecule type" value="Genomic_DNA"/>
</dbReference>
<keyword evidence="2 7" id="KW-0227">DNA damage</keyword>
<dbReference type="PATRIC" id="fig|1618995.3.peg.379"/>
<dbReference type="Gene3D" id="3.40.1360.10">
    <property type="match status" value="1"/>
</dbReference>
<dbReference type="Gene3D" id="1.10.8.420">
    <property type="entry name" value="RecR Domain 1"/>
    <property type="match status" value="1"/>
</dbReference>
<reference evidence="9 10" key="1">
    <citation type="journal article" date="2015" name="Nature">
        <title>rRNA introns, odd ribosomes, and small enigmatic genomes across a large radiation of phyla.</title>
        <authorList>
            <person name="Brown C.T."/>
            <person name="Hug L.A."/>
            <person name="Thomas B.C."/>
            <person name="Sharon I."/>
            <person name="Castelle C.J."/>
            <person name="Singh A."/>
            <person name="Wilkins M.J."/>
            <person name="Williams K.H."/>
            <person name="Banfield J.F."/>
        </authorList>
    </citation>
    <scope>NUCLEOTIDE SEQUENCE [LARGE SCALE GENOMIC DNA]</scope>
</reference>
<dbReference type="Pfam" id="PF13662">
    <property type="entry name" value="Toprim_4"/>
    <property type="match status" value="1"/>
</dbReference>
<dbReference type="NCBIfam" id="TIGR00615">
    <property type="entry name" value="recR"/>
    <property type="match status" value="1"/>
</dbReference>
<organism evidence="9 10">
    <name type="scientific">Candidatus Uhrbacteria bacterium GW2011_GWF2_39_13</name>
    <dbReference type="NCBI Taxonomy" id="1618995"/>
    <lineage>
        <taxon>Bacteria</taxon>
        <taxon>Candidatus Uhriibacteriota</taxon>
    </lineage>
</organism>
<evidence type="ECO:0000313" key="9">
    <source>
        <dbReference type="EMBL" id="KKR04465.1"/>
    </source>
</evidence>
<dbReference type="InterPro" id="IPR023627">
    <property type="entry name" value="Rcmb_RecR"/>
</dbReference>
<sequence length="202" mass="22697">MRRFPEPISNLVAAFARLPGVGPKTALRYVFYLLQQPNSDLEVMARALIQLGERIHVCRLCFTYTERETCEICLDSKRNPSQLCVVEEARDISTIESTGMYQGFYHVLGGNLNPIEGITPDTIRYRELQQRLEKNVSLQEVILALSPTVQGEATMLFLQKQLSPQGRVITRLARGLPLGATLEFADEITLGDALKGRKQMNS</sequence>
<dbReference type="GO" id="GO:0003677">
    <property type="term" value="F:DNA binding"/>
    <property type="evidence" value="ECO:0007669"/>
    <property type="project" value="UniProtKB-UniRule"/>
</dbReference>
<dbReference type="InterPro" id="IPR034137">
    <property type="entry name" value="TOPRIM_RecR"/>
</dbReference>
<proteinExistence type="inferred from homology"/>
<dbReference type="Proteomes" id="UP000033935">
    <property type="component" value="Unassembled WGS sequence"/>
</dbReference>
<dbReference type="HAMAP" id="MF_00017">
    <property type="entry name" value="RecR"/>
    <property type="match status" value="1"/>
</dbReference>
<comment type="similarity">
    <text evidence="7">Belongs to the RecR family.</text>
</comment>
<keyword evidence="1 7" id="KW-0479">Metal-binding</keyword>
<evidence type="ECO:0000256" key="6">
    <source>
        <dbReference type="ARBA" id="ARBA00023204"/>
    </source>
</evidence>
<dbReference type="Pfam" id="PF21175">
    <property type="entry name" value="RecR_C"/>
    <property type="match status" value="1"/>
</dbReference>
<dbReference type="Gene3D" id="3.30.60.80">
    <property type="match status" value="1"/>
</dbReference>
<dbReference type="PROSITE" id="PS50880">
    <property type="entry name" value="TOPRIM"/>
    <property type="match status" value="1"/>
</dbReference>
<keyword evidence="4 7" id="KW-0862">Zinc</keyword>
<evidence type="ECO:0000256" key="4">
    <source>
        <dbReference type="ARBA" id="ARBA00022833"/>
    </source>
</evidence>
<dbReference type="InterPro" id="IPR006171">
    <property type="entry name" value="TOPRIM_dom"/>
</dbReference>
<keyword evidence="3 7" id="KW-0863">Zinc-finger</keyword>
<evidence type="ECO:0000256" key="1">
    <source>
        <dbReference type="ARBA" id="ARBA00022723"/>
    </source>
</evidence>
<dbReference type="Pfam" id="PF21176">
    <property type="entry name" value="RecR_HhH"/>
    <property type="match status" value="1"/>
</dbReference>
<dbReference type="AlphaFoldDB" id="A0A0G0Q202"/>
<dbReference type="SUPFAM" id="SSF111304">
    <property type="entry name" value="Recombination protein RecR"/>
    <property type="match status" value="1"/>
</dbReference>
<dbReference type="CDD" id="cd01025">
    <property type="entry name" value="TOPRIM_recR"/>
    <property type="match status" value="1"/>
</dbReference>
<evidence type="ECO:0000256" key="5">
    <source>
        <dbReference type="ARBA" id="ARBA00023172"/>
    </source>
</evidence>
<dbReference type="GO" id="GO:0006281">
    <property type="term" value="P:DNA repair"/>
    <property type="evidence" value="ECO:0007669"/>
    <property type="project" value="UniProtKB-UniRule"/>
</dbReference>
<keyword evidence="6 7" id="KW-0234">DNA repair</keyword>
<keyword evidence="5 7" id="KW-0233">DNA recombination</keyword>
<feature type="zinc finger region" description="C4-type" evidence="7">
    <location>
        <begin position="58"/>
        <end position="73"/>
    </location>
</feature>
<dbReference type="InterPro" id="IPR000093">
    <property type="entry name" value="DNA_Rcmb_RecR"/>
</dbReference>
<dbReference type="Pfam" id="PF02132">
    <property type="entry name" value="RecR_ZnF"/>
    <property type="match status" value="1"/>
</dbReference>
<dbReference type="GO" id="GO:0006310">
    <property type="term" value="P:DNA recombination"/>
    <property type="evidence" value="ECO:0007669"/>
    <property type="project" value="UniProtKB-UniRule"/>
</dbReference>
<comment type="function">
    <text evidence="7">May play a role in DNA repair. It seems to be involved in an RecBC-independent recombinational process of DNA repair. It may act with RecF and RecO.</text>
</comment>
<comment type="caution">
    <text evidence="9">The sequence shown here is derived from an EMBL/GenBank/DDBJ whole genome shotgun (WGS) entry which is preliminary data.</text>
</comment>
<accession>A0A0G0Q202</accession>
<evidence type="ECO:0000256" key="7">
    <source>
        <dbReference type="HAMAP-Rule" id="MF_00017"/>
    </source>
</evidence>
<evidence type="ECO:0000259" key="8">
    <source>
        <dbReference type="PROSITE" id="PS50880"/>
    </source>
</evidence>
<dbReference type="InterPro" id="IPR015967">
    <property type="entry name" value="Rcmb_RecR_Znf"/>
</dbReference>
<protein>
    <recommendedName>
        <fullName evidence="7">Recombination protein RecR</fullName>
    </recommendedName>
</protein>
<gene>
    <name evidence="7" type="primary">recR</name>
    <name evidence="9" type="ORF">UT30_C0007G0021</name>
</gene>
<dbReference type="PROSITE" id="PS01300">
    <property type="entry name" value="RECR"/>
    <property type="match status" value="1"/>
</dbReference>
<evidence type="ECO:0000256" key="3">
    <source>
        <dbReference type="ARBA" id="ARBA00022771"/>
    </source>
</evidence>